<gene>
    <name evidence="15" type="primary">PEX12</name>
    <name evidence="15" type="ORF">FOZ62_015928</name>
</gene>
<evidence type="ECO:0000313" key="15">
    <source>
        <dbReference type="EMBL" id="KAF4711360.1"/>
    </source>
</evidence>
<evidence type="ECO:0000256" key="11">
    <source>
        <dbReference type="ARBA" id="ARBA00023136"/>
    </source>
</evidence>
<protein>
    <submittedName>
        <fullName evidence="15">Ubiquitin-protein ligase peroxin 12</fullName>
    </submittedName>
</protein>
<evidence type="ECO:0000256" key="4">
    <source>
        <dbReference type="ARBA" id="ARBA00022448"/>
    </source>
</evidence>
<feature type="transmembrane region" description="Helical" evidence="13">
    <location>
        <begin position="359"/>
        <end position="382"/>
    </location>
</feature>
<dbReference type="GO" id="GO:0016874">
    <property type="term" value="F:ligase activity"/>
    <property type="evidence" value="ECO:0007669"/>
    <property type="project" value="UniProtKB-KW"/>
</dbReference>
<keyword evidence="15" id="KW-0436">Ligase</keyword>
<dbReference type="InterPro" id="IPR017375">
    <property type="entry name" value="PEX12"/>
</dbReference>
<organism evidence="15 16">
    <name type="scientific">Perkinsus olseni</name>
    <name type="common">Perkinsus atlanticus</name>
    <dbReference type="NCBI Taxonomy" id="32597"/>
    <lineage>
        <taxon>Eukaryota</taxon>
        <taxon>Sar</taxon>
        <taxon>Alveolata</taxon>
        <taxon>Perkinsozoa</taxon>
        <taxon>Perkinsea</taxon>
        <taxon>Perkinsida</taxon>
        <taxon>Perkinsidae</taxon>
        <taxon>Perkinsus</taxon>
    </lineage>
</organism>
<feature type="transmembrane region" description="Helical" evidence="13">
    <location>
        <begin position="508"/>
        <end position="527"/>
    </location>
</feature>
<evidence type="ECO:0000256" key="12">
    <source>
        <dbReference type="ARBA" id="ARBA00023140"/>
    </source>
</evidence>
<evidence type="ECO:0000256" key="9">
    <source>
        <dbReference type="ARBA" id="ARBA00022927"/>
    </source>
</evidence>
<dbReference type="GO" id="GO:0005778">
    <property type="term" value="C:peroxisomal membrane"/>
    <property type="evidence" value="ECO:0007669"/>
    <property type="project" value="UniProtKB-SubCell"/>
</dbReference>
<name>A0A7J6QVM1_PEROL</name>
<evidence type="ECO:0000256" key="7">
    <source>
        <dbReference type="ARBA" id="ARBA00022771"/>
    </source>
</evidence>
<evidence type="ECO:0000256" key="5">
    <source>
        <dbReference type="ARBA" id="ARBA00022692"/>
    </source>
</evidence>
<dbReference type="GO" id="GO:0008270">
    <property type="term" value="F:zinc ion binding"/>
    <property type="evidence" value="ECO:0007669"/>
    <property type="project" value="UniProtKB-KW"/>
</dbReference>
<dbReference type="PANTHER" id="PTHR12888:SF0">
    <property type="entry name" value="PEROXISOME ASSEMBLY PROTEIN 12"/>
    <property type="match status" value="1"/>
</dbReference>
<keyword evidence="8" id="KW-0862">Zinc</keyword>
<keyword evidence="4" id="KW-0813">Transport</keyword>
<dbReference type="AlphaFoldDB" id="A0A7J6QVM1"/>
<comment type="subcellular location">
    <subcellularLocation>
        <location evidence="1">Peroxisome membrane</location>
        <topology evidence="1">Multi-pass membrane protein</topology>
    </subcellularLocation>
</comment>
<dbReference type="InterPro" id="IPR006845">
    <property type="entry name" value="Pex_N"/>
</dbReference>
<comment type="caution">
    <text evidence="15">The sequence shown here is derived from an EMBL/GenBank/DDBJ whole genome shotgun (WGS) entry which is preliminary data.</text>
</comment>
<comment type="similarity">
    <text evidence="3">Belongs to the pex2/pex10/pex12 family.</text>
</comment>
<keyword evidence="10 13" id="KW-1133">Transmembrane helix</keyword>
<dbReference type="EMBL" id="JABANM010027410">
    <property type="protein sequence ID" value="KAF4711360.1"/>
    <property type="molecule type" value="Genomic_DNA"/>
</dbReference>
<feature type="domain" description="Pex N-terminal" evidence="14">
    <location>
        <begin position="31"/>
        <end position="212"/>
    </location>
</feature>
<keyword evidence="6" id="KW-0479">Metal-binding</keyword>
<feature type="non-terminal residue" evidence="15">
    <location>
        <position position="1"/>
    </location>
</feature>
<dbReference type="GO" id="GO:0016558">
    <property type="term" value="P:protein import into peroxisome matrix"/>
    <property type="evidence" value="ECO:0007669"/>
    <property type="project" value="InterPro"/>
</dbReference>
<sequence length="649" mass="71619">MTDLILSSLYPTVGGQSSRPSYMELAGVADLSAGVWPSVKFVMAVLMDRHPHLQRWLKHWPSALTLVLALLGYTSITEHRASMSEHFFGLCRESVDLRKLEGASAMDKLKVDRLREEGRVLTGKQKALSVLLLSLLPQLLDKSQGRGSERQWVDIMRRGYVAADAAYRIGYLLGISPYWSPFMHLIGVRLVRRTGEEAPQGMGLRHLLWGLVYAIQFGHWYMSVRSSLRSKALEGRPQVSVPPPARPRPASAKCGGVGLPVDKRVCPVCRKRRNNPAVSAVSGYDIESGSRAEMGVIRPLYCPNISMPYSKWEALTSWVDTFTDKLCVPFLGKNNDRTCIVPRDDATRDDLRLPHKWKVIYWLKYTGTVAIAFSLTLAAVVVDDMHHIKKDSMTFTGLPGQVGEKIITIPSSTGGWSTFRFDPVSNHICSNTPATTLTSRTQIAHMPYRELAVCESNPKSCGEERNHDSLSRLALSLSELGLAGTETNSDLGSETFANLAFVSDISRVLDIMALAAHGLAFVILVLVRRSPRTLLLHKNSGGNAWAYFTDYSPNWLVLFAGVVLLVSNGLRASFRHSLTSHIAAYAIHCHSTPGDPLTKAFLSQGDRPANLDAMVVFAKYVHHSSTSGLSMQLLYVVILIDVLAAVLVI</sequence>
<feature type="transmembrane region" description="Helical" evidence="13">
    <location>
        <begin position="629"/>
        <end position="648"/>
    </location>
</feature>
<reference evidence="15 16" key="1">
    <citation type="submission" date="2020-04" db="EMBL/GenBank/DDBJ databases">
        <title>Perkinsus olseni comparative genomics.</title>
        <authorList>
            <person name="Bogema D.R."/>
        </authorList>
    </citation>
    <scope>NUCLEOTIDE SEQUENCE [LARGE SCALE GENOMIC DNA]</scope>
    <source>
        <strain evidence="15">ATCC PRA-205</strain>
    </source>
</reference>
<accession>A0A7J6QVM1</accession>
<evidence type="ECO:0000256" key="2">
    <source>
        <dbReference type="ARBA" id="ARBA00004906"/>
    </source>
</evidence>
<evidence type="ECO:0000256" key="10">
    <source>
        <dbReference type="ARBA" id="ARBA00022989"/>
    </source>
</evidence>
<dbReference type="PANTHER" id="PTHR12888">
    <property type="entry name" value="PEROXISOME ASSEMBLY PROTEIN 12 PEROXIN-12"/>
    <property type="match status" value="1"/>
</dbReference>
<dbReference type="GO" id="GO:0004842">
    <property type="term" value="F:ubiquitin-protein transferase activity"/>
    <property type="evidence" value="ECO:0007669"/>
    <property type="project" value="TreeGrafter"/>
</dbReference>
<dbReference type="GO" id="GO:1990429">
    <property type="term" value="C:peroxisomal importomer complex"/>
    <property type="evidence" value="ECO:0007669"/>
    <property type="project" value="TreeGrafter"/>
</dbReference>
<feature type="transmembrane region" description="Helical" evidence="13">
    <location>
        <begin position="555"/>
        <end position="574"/>
    </location>
</feature>
<keyword evidence="7" id="KW-0863">Zinc-finger</keyword>
<keyword evidence="9" id="KW-0653">Protein transport</keyword>
<evidence type="ECO:0000256" key="13">
    <source>
        <dbReference type="SAM" id="Phobius"/>
    </source>
</evidence>
<evidence type="ECO:0000256" key="3">
    <source>
        <dbReference type="ARBA" id="ARBA00008704"/>
    </source>
</evidence>
<proteinExistence type="inferred from homology"/>
<keyword evidence="12" id="KW-0576">Peroxisome</keyword>
<dbReference type="GO" id="GO:0006513">
    <property type="term" value="P:protein monoubiquitination"/>
    <property type="evidence" value="ECO:0007669"/>
    <property type="project" value="TreeGrafter"/>
</dbReference>
<dbReference type="Proteomes" id="UP000574390">
    <property type="component" value="Unassembled WGS sequence"/>
</dbReference>
<comment type="pathway">
    <text evidence="2">Protein modification; protein ubiquitination.</text>
</comment>
<evidence type="ECO:0000259" key="14">
    <source>
        <dbReference type="Pfam" id="PF04757"/>
    </source>
</evidence>
<keyword evidence="11 13" id="KW-0472">Membrane</keyword>
<evidence type="ECO:0000256" key="1">
    <source>
        <dbReference type="ARBA" id="ARBA00004585"/>
    </source>
</evidence>
<evidence type="ECO:0000256" key="8">
    <source>
        <dbReference type="ARBA" id="ARBA00022833"/>
    </source>
</evidence>
<evidence type="ECO:0000313" key="16">
    <source>
        <dbReference type="Proteomes" id="UP000574390"/>
    </source>
</evidence>
<keyword evidence="5 13" id="KW-0812">Transmembrane</keyword>
<evidence type="ECO:0000256" key="6">
    <source>
        <dbReference type="ARBA" id="ARBA00022723"/>
    </source>
</evidence>
<dbReference type="Pfam" id="PF04757">
    <property type="entry name" value="Pex2_Pex12"/>
    <property type="match status" value="1"/>
</dbReference>